<dbReference type="InterPro" id="IPR036411">
    <property type="entry name" value="TorD-like_sf"/>
</dbReference>
<dbReference type="SUPFAM" id="SSF89155">
    <property type="entry name" value="TorD-like"/>
    <property type="match status" value="1"/>
</dbReference>
<organism evidence="2 3">
    <name type="scientific">Lampropedia puyangensis</name>
    <dbReference type="NCBI Taxonomy" id="1330072"/>
    <lineage>
        <taxon>Bacteria</taxon>
        <taxon>Pseudomonadati</taxon>
        <taxon>Pseudomonadota</taxon>
        <taxon>Betaproteobacteria</taxon>
        <taxon>Burkholderiales</taxon>
        <taxon>Comamonadaceae</taxon>
        <taxon>Lampropedia</taxon>
    </lineage>
</organism>
<dbReference type="InterPro" id="IPR020945">
    <property type="entry name" value="DMSO/NO3_reduct_chaperone"/>
</dbReference>
<dbReference type="Pfam" id="PF02613">
    <property type="entry name" value="Nitrate_red_del"/>
    <property type="match status" value="1"/>
</dbReference>
<protein>
    <submittedName>
        <fullName evidence="2">Nitrate reductase molybdenum cofactor assembly chaperone</fullName>
    </submittedName>
</protein>
<dbReference type="AlphaFoldDB" id="A0A4S8EVZ9"/>
<dbReference type="NCBIfam" id="TIGR00684">
    <property type="entry name" value="narJ"/>
    <property type="match status" value="1"/>
</dbReference>
<dbReference type="GO" id="GO:0051082">
    <property type="term" value="F:unfolded protein binding"/>
    <property type="evidence" value="ECO:0007669"/>
    <property type="project" value="InterPro"/>
</dbReference>
<dbReference type="Gene3D" id="1.10.3480.10">
    <property type="entry name" value="TorD-like"/>
    <property type="match status" value="1"/>
</dbReference>
<dbReference type="PANTHER" id="PTHR43680">
    <property type="entry name" value="NITRATE REDUCTASE MOLYBDENUM COFACTOR ASSEMBLY CHAPERONE"/>
    <property type="match status" value="1"/>
</dbReference>
<dbReference type="GO" id="GO:0042128">
    <property type="term" value="P:nitrate assimilation"/>
    <property type="evidence" value="ECO:0007669"/>
    <property type="project" value="UniProtKB-KW"/>
</dbReference>
<accession>A0A4S8EVZ9</accession>
<comment type="caution">
    <text evidence="2">The sequence shown here is derived from an EMBL/GenBank/DDBJ whole genome shotgun (WGS) entry which is preliminary data.</text>
</comment>
<dbReference type="RefSeq" id="WP_136574502.1">
    <property type="nucleotide sequence ID" value="NZ_STFG01000021.1"/>
</dbReference>
<dbReference type="EMBL" id="STFG01000021">
    <property type="protein sequence ID" value="THT98430.1"/>
    <property type="molecule type" value="Genomic_DNA"/>
</dbReference>
<sequence>MIYRILSALLSYPQRDLQQAIPEIRQALAQQPAAQDFLEPLLDRLASTDLIELQEDYVAVFDRTPKHSLHLFEHVHGESRDRGQAMVDLLQTYQAQGFEPVDSELPDHVPLFLEFLSILPADQALDLLNDAIHVLAAIGARLARSESAYSSVFAVLRGMATVEPREQEEPPVRDMDEAMETFGPGADGVEPLLRPAMAAGAAQPLQFYRSRPTA</sequence>
<gene>
    <name evidence="2" type="primary">narJ</name>
    <name evidence="2" type="ORF">E9531_14560</name>
</gene>
<dbReference type="PANTHER" id="PTHR43680:SF2">
    <property type="entry name" value="NITRATE REDUCTASE MOLYBDENUM COFACTOR ASSEMBLY CHAPERONE NARJ"/>
    <property type="match status" value="1"/>
</dbReference>
<dbReference type="OrthoDB" id="8478585at2"/>
<evidence type="ECO:0000313" key="2">
    <source>
        <dbReference type="EMBL" id="THT98430.1"/>
    </source>
</evidence>
<proteinExistence type="predicted"/>
<evidence type="ECO:0000256" key="1">
    <source>
        <dbReference type="ARBA" id="ARBA00023063"/>
    </source>
</evidence>
<name>A0A4S8EVZ9_9BURK</name>
<evidence type="ECO:0000313" key="3">
    <source>
        <dbReference type="Proteomes" id="UP000308917"/>
    </source>
</evidence>
<reference evidence="2 3" key="1">
    <citation type="journal article" date="2015" name="Antonie Van Leeuwenhoek">
        <title>Lampropedia puyangensis sp. nov., isolated from symptomatic bark of Populus ? euramericana canker and emended description of Lampropedia hyalina (Ehrenberg 1832) Lee et al. 2004.</title>
        <authorList>
            <person name="Li Y."/>
            <person name="Wang T."/>
            <person name="Piao C.G."/>
            <person name="Wang L.F."/>
            <person name="Tian G.Z."/>
            <person name="Zhu T.H."/>
            <person name="Guo M.W."/>
        </authorList>
    </citation>
    <scope>NUCLEOTIDE SEQUENCE [LARGE SCALE GENOMIC DNA]</scope>
    <source>
        <strain evidence="2 3">2-bin</strain>
    </source>
</reference>
<dbReference type="GO" id="GO:0051131">
    <property type="term" value="P:chaperone-mediated protein complex assembly"/>
    <property type="evidence" value="ECO:0007669"/>
    <property type="project" value="InterPro"/>
</dbReference>
<keyword evidence="3" id="KW-1185">Reference proteome</keyword>
<keyword evidence="1" id="KW-0534">Nitrate assimilation</keyword>
<dbReference type="InterPro" id="IPR003765">
    <property type="entry name" value="NO3_reductase_chaperone_NarJ"/>
</dbReference>
<dbReference type="Proteomes" id="UP000308917">
    <property type="component" value="Unassembled WGS sequence"/>
</dbReference>
<dbReference type="GO" id="GO:0016530">
    <property type="term" value="F:metallochaperone activity"/>
    <property type="evidence" value="ECO:0007669"/>
    <property type="project" value="TreeGrafter"/>
</dbReference>